<dbReference type="AlphaFoldDB" id="A0A4R5LN77"/>
<accession>A0A4R5LN77</accession>
<dbReference type="Proteomes" id="UP000295554">
    <property type="component" value="Unassembled WGS sequence"/>
</dbReference>
<sequence length="112" mass="12414">MILILAGEVRYEWSKEASSQGDARRVHRLVPSPIVFGSINVDNIGRLLNAAEFAGVEVKLGALMSLSSNAKVERHFRPLMCDSWEHAKLVYDQYIALPGKSAAGDLFSQELR</sequence>
<evidence type="ECO:0000313" key="1">
    <source>
        <dbReference type="EMBL" id="TDG11666.1"/>
    </source>
</evidence>
<evidence type="ECO:0000313" key="2">
    <source>
        <dbReference type="Proteomes" id="UP000295554"/>
    </source>
</evidence>
<dbReference type="RefSeq" id="WP_133215451.1">
    <property type="nucleotide sequence ID" value="NZ_SMSE01000005.1"/>
</dbReference>
<comment type="caution">
    <text evidence="1">The sequence shown here is derived from an EMBL/GenBank/DDBJ whole genome shotgun (WGS) entry which is preliminary data.</text>
</comment>
<keyword evidence="2" id="KW-1185">Reference proteome</keyword>
<name>A0A4R5LN77_9GAMM</name>
<organism evidence="1 2">
    <name type="scientific">Seongchinamella unica</name>
    <dbReference type="NCBI Taxonomy" id="2547392"/>
    <lineage>
        <taxon>Bacteria</taxon>
        <taxon>Pseudomonadati</taxon>
        <taxon>Pseudomonadota</taxon>
        <taxon>Gammaproteobacteria</taxon>
        <taxon>Cellvibrionales</taxon>
        <taxon>Halieaceae</taxon>
        <taxon>Seongchinamella</taxon>
    </lineage>
</organism>
<dbReference type="EMBL" id="SMSE01000005">
    <property type="protein sequence ID" value="TDG11666.1"/>
    <property type="molecule type" value="Genomic_DNA"/>
</dbReference>
<reference evidence="1 2" key="1">
    <citation type="submission" date="2019-03" db="EMBL/GenBank/DDBJ databases">
        <title>Seongchinamella monodicae gen. nov., sp. nov., a novel member of the Gammaproteobacteria isolated from a tidal mudflat of beach.</title>
        <authorList>
            <person name="Yang H.G."/>
            <person name="Kang J.W."/>
            <person name="Lee S.D."/>
        </authorList>
    </citation>
    <scope>NUCLEOTIDE SEQUENCE [LARGE SCALE GENOMIC DNA]</scope>
    <source>
        <strain evidence="1 2">GH4-78</strain>
    </source>
</reference>
<gene>
    <name evidence="1" type="ORF">E2F43_18315</name>
</gene>
<proteinExistence type="predicted"/>
<protein>
    <submittedName>
        <fullName evidence="1">Uncharacterized protein</fullName>
    </submittedName>
</protein>